<accession>A0A8S9YEA6</accession>
<protein>
    <submittedName>
        <fullName evidence="2">Uncharacterized protein</fullName>
    </submittedName>
</protein>
<feature type="chain" id="PRO_5035804563" evidence="1">
    <location>
        <begin position="27"/>
        <end position="112"/>
    </location>
</feature>
<proteinExistence type="predicted"/>
<gene>
    <name evidence="2" type="ORF">EG68_11111</name>
</gene>
<evidence type="ECO:0000313" key="2">
    <source>
        <dbReference type="EMBL" id="KAF7234962.1"/>
    </source>
</evidence>
<evidence type="ECO:0000256" key="1">
    <source>
        <dbReference type="SAM" id="SignalP"/>
    </source>
</evidence>
<dbReference type="Proteomes" id="UP000822476">
    <property type="component" value="Unassembled WGS sequence"/>
</dbReference>
<name>A0A8S9YEA6_9TREM</name>
<evidence type="ECO:0000313" key="3">
    <source>
        <dbReference type="Proteomes" id="UP000822476"/>
    </source>
</evidence>
<keyword evidence="1" id="KW-0732">Signal</keyword>
<comment type="caution">
    <text evidence="2">The sequence shown here is derived from an EMBL/GenBank/DDBJ whole genome shotgun (WGS) entry which is preliminary data.</text>
</comment>
<dbReference type="EMBL" id="JTDE01008440">
    <property type="protein sequence ID" value="KAF7234962.1"/>
    <property type="molecule type" value="Genomic_DNA"/>
</dbReference>
<feature type="signal peptide" evidence="1">
    <location>
        <begin position="1"/>
        <end position="26"/>
    </location>
</feature>
<sequence>MAVAVANVAVAAAVAVLTATIQKVAVVQTTIPGANQRNVDQLWKDDTGQEVILKPERIEVSYLSNALCSLVLPRKTAVRFIFANSNCMVDILAFNLGHTSTRKERRNSPSLQ</sequence>
<organism evidence="2 3">
    <name type="scientific">Paragonimus skrjabini miyazakii</name>
    <dbReference type="NCBI Taxonomy" id="59628"/>
    <lineage>
        <taxon>Eukaryota</taxon>
        <taxon>Metazoa</taxon>
        <taxon>Spiralia</taxon>
        <taxon>Lophotrochozoa</taxon>
        <taxon>Platyhelminthes</taxon>
        <taxon>Trematoda</taxon>
        <taxon>Digenea</taxon>
        <taxon>Plagiorchiida</taxon>
        <taxon>Troglotremata</taxon>
        <taxon>Troglotrematidae</taxon>
        <taxon>Paragonimus</taxon>
    </lineage>
</organism>
<dbReference type="AlphaFoldDB" id="A0A8S9YEA6"/>
<keyword evidence="3" id="KW-1185">Reference proteome</keyword>
<reference evidence="2" key="1">
    <citation type="submission" date="2019-07" db="EMBL/GenBank/DDBJ databases">
        <title>Annotation for the trematode Paragonimus miyazaki's.</title>
        <authorList>
            <person name="Choi Y.-J."/>
        </authorList>
    </citation>
    <scope>NUCLEOTIDE SEQUENCE</scope>
    <source>
        <strain evidence="2">Japan</strain>
    </source>
</reference>